<evidence type="ECO:0000313" key="2">
    <source>
        <dbReference type="Proteomes" id="UP001472677"/>
    </source>
</evidence>
<gene>
    <name evidence="1" type="ORF">V6N12_005422</name>
</gene>
<proteinExistence type="predicted"/>
<organism evidence="1 2">
    <name type="scientific">Hibiscus sabdariffa</name>
    <name type="common">roselle</name>
    <dbReference type="NCBI Taxonomy" id="183260"/>
    <lineage>
        <taxon>Eukaryota</taxon>
        <taxon>Viridiplantae</taxon>
        <taxon>Streptophyta</taxon>
        <taxon>Embryophyta</taxon>
        <taxon>Tracheophyta</taxon>
        <taxon>Spermatophyta</taxon>
        <taxon>Magnoliopsida</taxon>
        <taxon>eudicotyledons</taxon>
        <taxon>Gunneridae</taxon>
        <taxon>Pentapetalae</taxon>
        <taxon>rosids</taxon>
        <taxon>malvids</taxon>
        <taxon>Malvales</taxon>
        <taxon>Malvaceae</taxon>
        <taxon>Malvoideae</taxon>
        <taxon>Hibiscus</taxon>
    </lineage>
</organism>
<comment type="caution">
    <text evidence="1">The sequence shown here is derived from an EMBL/GenBank/DDBJ whole genome shotgun (WGS) entry which is preliminary data.</text>
</comment>
<name>A0ABR2ANU3_9ROSI</name>
<accession>A0ABR2ANU3</accession>
<protein>
    <submittedName>
        <fullName evidence="1">Uncharacterized protein</fullName>
    </submittedName>
</protein>
<evidence type="ECO:0000313" key="1">
    <source>
        <dbReference type="EMBL" id="KAK8495467.1"/>
    </source>
</evidence>
<sequence length="135" mass="15611">MLNPSLKADTSLNRVPPDTRMKLTMFFFLEPSRIWGKQGFDKVWCHQVSFLQLGKQFLVSNRDRNKLRAPRLLNLFRRTWDIGDQQGMGFENSQRSFSFCGSISFDFPSAGWDKALMRESWILSNANSMGHSEAV</sequence>
<dbReference type="Proteomes" id="UP001472677">
    <property type="component" value="Unassembled WGS sequence"/>
</dbReference>
<keyword evidence="2" id="KW-1185">Reference proteome</keyword>
<reference evidence="1 2" key="1">
    <citation type="journal article" date="2024" name="G3 (Bethesda)">
        <title>Genome assembly of Hibiscus sabdariffa L. provides insights into metabolisms of medicinal natural products.</title>
        <authorList>
            <person name="Kim T."/>
        </authorList>
    </citation>
    <scope>NUCLEOTIDE SEQUENCE [LARGE SCALE GENOMIC DNA]</scope>
    <source>
        <strain evidence="1">TK-2024</strain>
        <tissue evidence="1">Old leaves</tissue>
    </source>
</reference>
<dbReference type="EMBL" id="JBBPBM010000432">
    <property type="protein sequence ID" value="KAK8495467.1"/>
    <property type="molecule type" value="Genomic_DNA"/>
</dbReference>